<dbReference type="EMBL" id="JBHSNC010000010">
    <property type="protein sequence ID" value="MFC5528508.1"/>
    <property type="molecule type" value="Genomic_DNA"/>
</dbReference>
<protein>
    <recommendedName>
        <fullName evidence="3">Glycosyl transferase family 2</fullName>
    </recommendedName>
</protein>
<dbReference type="Proteomes" id="UP001596108">
    <property type="component" value="Unassembled WGS sequence"/>
</dbReference>
<sequence length="344" mass="37918">MNVRKHGEVVRYKRSNLQPSSDFRGSYAQGLRDGELWLQSRQAESIGFEDARAAVHRLWSNRYYSETALKRIEWKRLINLGERYGAGFLQRCADTKPIMPVPLRNTAAAIVCIRHPSGALFRALAELDALPLQEIIVVVYGVQTQPLLTEFVPPRSSVIYLSDVTDPDIGRALGAKLAVAKILLFVDGNKPVSASVLARFLWECDRGADIALNDLSMKKIWFHERGGIQKLQEFLNASLNRPDLKSNSLTALPYALSRKALDTIGAATLCVPAKAHAVAILSKLRIVTGGTVAGSARTPAGESVSRLIAGDHAEAWHTAIAIKGSRLTRPDLYRNREVLGDMDR</sequence>
<evidence type="ECO:0000313" key="2">
    <source>
        <dbReference type="Proteomes" id="UP001596108"/>
    </source>
</evidence>
<evidence type="ECO:0000313" key="1">
    <source>
        <dbReference type="EMBL" id="MFC5528508.1"/>
    </source>
</evidence>
<reference evidence="2" key="1">
    <citation type="journal article" date="2019" name="Int. J. Syst. Evol. Microbiol.">
        <title>The Global Catalogue of Microorganisms (GCM) 10K type strain sequencing project: providing services to taxonomists for standard genome sequencing and annotation.</title>
        <authorList>
            <consortium name="The Broad Institute Genomics Platform"/>
            <consortium name="The Broad Institute Genome Sequencing Center for Infectious Disease"/>
            <person name="Wu L."/>
            <person name="Ma J."/>
        </authorList>
    </citation>
    <scope>NUCLEOTIDE SEQUENCE [LARGE SCALE GENOMIC DNA]</scope>
    <source>
        <strain evidence="2">CGMCC 1.18578</strain>
    </source>
</reference>
<organism evidence="1 2">
    <name type="scientific">Cohnella yongneupensis</name>
    <dbReference type="NCBI Taxonomy" id="425006"/>
    <lineage>
        <taxon>Bacteria</taxon>
        <taxon>Bacillati</taxon>
        <taxon>Bacillota</taxon>
        <taxon>Bacilli</taxon>
        <taxon>Bacillales</taxon>
        <taxon>Paenibacillaceae</taxon>
        <taxon>Cohnella</taxon>
    </lineage>
</organism>
<dbReference type="RefSeq" id="WP_378110349.1">
    <property type="nucleotide sequence ID" value="NZ_JBHSNC010000010.1"/>
</dbReference>
<gene>
    <name evidence="1" type="ORF">ACFPQ4_03455</name>
</gene>
<proteinExistence type="predicted"/>
<evidence type="ECO:0008006" key="3">
    <source>
        <dbReference type="Google" id="ProtNLM"/>
    </source>
</evidence>
<comment type="caution">
    <text evidence="1">The sequence shown here is derived from an EMBL/GenBank/DDBJ whole genome shotgun (WGS) entry which is preliminary data.</text>
</comment>
<accession>A0ABW0QUM7</accession>
<name>A0ABW0QUM7_9BACL</name>
<keyword evidence="2" id="KW-1185">Reference proteome</keyword>